<evidence type="ECO:0000313" key="1">
    <source>
        <dbReference type="EMBL" id="BAN65797.1"/>
    </source>
</evidence>
<proteinExistence type="evidence at transcript level"/>
<dbReference type="EMBL" id="AK442003">
    <property type="protein sequence ID" value="BAN65797.1"/>
    <property type="molecule type" value="mRNA"/>
</dbReference>
<dbReference type="AlphaFoldDB" id="S6BNT0"/>
<organism evidence="1">
    <name type="scientific">Babesia bovis</name>
    <dbReference type="NCBI Taxonomy" id="5865"/>
    <lineage>
        <taxon>Eukaryota</taxon>
        <taxon>Sar</taxon>
        <taxon>Alveolata</taxon>
        <taxon>Apicomplexa</taxon>
        <taxon>Aconoidasida</taxon>
        <taxon>Piroplasmida</taxon>
        <taxon>Babesiidae</taxon>
        <taxon>Babesia</taxon>
    </lineage>
</organism>
<protein>
    <submittedName>
        <fullName evidence="1">Uncharacterized protein</fullName>
    </submittedName>
</protein>
<name>S6BNT0_BABBO</name>
<reference evidence="1" key="1">
    <citation type="journal article" date="2014" name="BMC Genomics">
        <title>The Babesia bovis gene and promoter model: an update from full-length EST analysis.</title>
        <authorList>
            <person name="Yamagishi J."/>
            <person name="Wakaguri H."/>
            <person name="Yokoyama N."/>
            <person name="Yamashita R."/>
            <person name="Suzuki Y."/>
            <person name="Xuan X."/>
            <person name="Igarashi I."/>
        </authorList>
    </citation>
    <scope>NUCLEOTIDE SEQUENCE</scope>
    <source>
        <strain evidence="1">Texas</strain>
    </source>
</reference>
<sequence>MSLYNQHAFPTIQIFHPAVNAPYYLTRRVACCHRGLMHLQGYSKYDTKISSHDSVHTNDQIPQCCPVDEQITYRQEHLNA</sequence>
<accession>S6BNT0</accession>